<dbReference type="InterPro" id="IPR041118">
    <property type="entry name" value="Rx_N"/>
</dbReference>
<dbReference type="AlphaFoldDB" id="A0AA88E000"/>
<dbReference type="InterPro" id="IPR042197">
    <property type="entry name" value="Apaf_helical"/>
</dbReference>
<evidence type="ECO:0000259" key="6">
    <source>
        <dbReference type="Pfam" id="PF18052"/>
    </source>
</evidence>
<protein>
    <recommendedName>
        <fullName evidence="9">Disease resistance RPP13-like protein 1</fullName>
    </recommendedName>
</protein>
<evidence type="ECO:0008006" key="9">
    <source>
        <dbReference type="Google" id="ProtNLM"/>
    </source>
</evidence>
<keyword evidence="1" id="KW-0677">Repeat</keyword>
<dbReference type="Pfam" id="PF18052">
    <property type="entry name" value="Rx_N"/>
    <property type="match status" value="1"/>
</dbReference>
<dbReference type="GO" id="GO:0005524">
    <property type="term" value="F:ATP binding"/>
    <property type="evidence" value="ECO:0007669"/>
    <property type="project" value="UniProtKB-KW"/>
</dbReference>
<keyword evidence="3" id="KW-0611">Plant defense</keyword>
<evidence type="ECO:0000313" key="7">
    <source>
        <dbReference type="EMBL" id="GMN65214.1"/>
    </source>
</evidence>
<dbReference type="InterPro" id="IPR027417">
    <property type="entry name" value="P-loop_NTPase"/>
</dbReference>
<name>A0AA88E000_FICCA</name>
<dbReference type="PANTHER" id="PTHR36766:SF51">
    <property type="entry name" value="DISEASE RESISTANCE RPP13-LIKE PROTEIN 1"/>
    <property type="match status" value="1"/>
</dbReference>
<accession>A0AA88E000</accession>
<feature type="domain" description="NB-ARC" evidence="5">
    <location>
        <begin position="174"/>
        <end position="346"/>
    </location>
</feature>
<dbReference type="EMBL" id="BTGU01000221">
    <property type="protein sequence ID" value="GMN65214.1"/>
    <property type="molecule type" value="Genomic_DNA"/>
</dbReference>
<keyword evidence="4" id="KW-0067">ATP-binding</keyword>
<sequence length="438" mass="49883">MAELVGGALLSGFLDVLFDRLASQEVLNFFQEKKVLAKLLDELKIRLLSANKLLNDAELKKLMDEDVQKWLDELKEVLYAADHVMDKINTEALQRKVEEGDQSQSKASKLFNFMPKLYSSFDNKIRSEIEEILATLDLLLRQKDELGLREGVHQNRPQRLPAPLVDTCDVYGRDAEKEAIVELLLADDNGGRKLSVIPIVGMGGIGKTTLAQLVYNDSRVQDYFALKVWVTVSEEFDVFKLTRVIIEAITSRKCDIQDLYQLQNALKKEVMGKRFLFVHDDVWNENYELWDALKSPFNFGADGSKILVTTRSEIVASKMGTVPAYSLQIISDDDCWKLFANHVFENIGSGVHPDFLEMGKEIVKKCKGLPLAVKSIAGVLRSLSSSEEWRGILENDVWELQFQENQKNMILPALWLSYQFLTPQLKRCFAYCSIFPKD</sequence>
<dbReference type="PRINTS" id="PR00364">
    <property type="entry name" value="DISEASERSIST"/>
</dbReference>
<evidence type="ECO:0000256" key="3">
    <source>
        <dbReference type="ARBA" id="ARBA00022821"/>
    </source>
</evidence>
<dbReference type="FunFam" id="3.40.50.300:FF:001091">
    <property type="entry name" value="Probable disease resistance protein At1g61300"/>
    <property type="match status" value="1"/>
</dbReference>
<dbReference type="Gene3D" id="1.20.5.4130">
    <property type="match status" value="1"/>
</dbReference>
<dbReference type="SUPFAM" id="SSF52540">
    <property type="entry name" value="P-loop containing nucleoside triphosphate hydrolases"/>
    <property type="match status" value="1"/>
</dbReference>
<dbReference type="InterPro" id="IPR002182">
    <property type="entry name" value="NB-ARC"/>
</dbReference>
<dbReference type="Proteomes" id="UP001187192">
    <property type="component" value="Unassembled WGS sequence"/>
</dbReference>
<dbReference type="Gene3D" id="1.10.8.430">
    <property type="entry name" value="Helical domain of apoptotic protease-activating factors"/>
    <property type="match status" value="1"/>
</dbReference>
<gene>
    <name evidence="7" type="ORF">TIFTF001_034287</name>
</gene>
<dbReference type="Pfam" id="PF00931">
    <property type="entry name" value="NB-ARC"/>
    <property type="match status" value="1"/>
</dbReference>
<reference evidence="7" key="1">
    <citation type="submission" date="2023-07" db="EMBL/GenBank/DDBJ databases">
        <title>draft genome sequence of fig (Ficus carica).</title>
        <authorList>
            <person name="Takahashi T."/>
            <person name="Nishimura K."/>
        </authorList>
    </citation>
    <scope>NUCLEOTIDE SEQUENCE</scope>
</reference>
<keyword evidence="2" id="KW-0547">Nucleotide-binding</keyword>
<dbReference type="GO" id="GO:0043531">
    <property type="term" value="F:ADP binding"/>
    <property type="evidence" value="ECO:0007669"/>
    <property type="project" value="InterPro"/>
</dbReference>
<evidence type="ECO:0000259" key="5">
    <source>
        <dbReference type="Pfam" id="PF00931"/>
    </source>
</evidence>
<evidence type="ECO:0000256" key="1">
    <source>
        <dbReference type="ARBA" id="ARBA00022737"/>
    </source>
</evidence>
<dbReference type="PANTHER" id="PTHR36766">
    <property type="entry name" value="PLANT BROAD-SPECTRUM MILDEW RESISTANCE PROTEIN RPW8"/>
    <property type="match status" value="1"/>
</dbReference>
<proteinExistence type="predicted"/>
<dbReference type="Gene3D" id="3.40.50.300">
    <property type="entry name" value="P-loop containing nucleotide triphosphate hydrolases"/>
    <property type="match status" value="1"/>
</dbReference>
<organism evidence="7 8">
    <name type="scientific">Ficus carica</name>
    <name type="common">Common fig</name>
    <dbReference type="NCBI Taxonomy" id="3494"/>
    <lineage>
        <taxon>Eukaryota</taxon>
        <taxon>Viridiplantae</taxon>
        <taxon>Streptophyta</taxon>
        <taxon>Embryophyta</taxon>
        <taxon>Tracheophyta</taxon>
        <taxon>Spermatophyta</taxon>
        <taxon>Magnoliopsida</taxon>
        <taxon>eudicotyledons</taxon>
        <taxon>Gunneridae</taxon>
        <taxon>Pentapetalae</taxon>
        <taxon>rosids</taxon>
        <taxon>fabids</taxon>
        <taxon>Rosales</taxon>
        <taxon>Moraceae</taxon>
        <taxon>Ficeae</taxon>
        <taxon>Ficus</taxon>
    </lineage>
</organism>
<comment type="caution">
    <text evidence="7">The sequence shown here is derived from an EMBL/GenBank/DDBJ whole genome shotgun (WGS) entry which is preliminary data.</text>
</comment>
<evidence type="ECO:0000313" key="8">
    <source>
        <dbReference type="Proteomes" id="UP001187192"/>
    </source>
</evidence>
<keyword evidence="8" id="KW-1185">Reference proteome</keyword>
<dbReference type="GO" id="GO:0006952">
    <property type="term" value="P:defense response"/>
    <property type="evidence" value="ECO:0007669"/>
    <property type="project" value="UniProtKB-KW"/>
</dbReference>
<evidence type="ECO:0000256" key="4">
    <source>
        <dbReference type="ARBA" id="ARBA00022840"/>
    </source>
</evidence>
<feature type="domain" description="Disease resistance N-terminal" evidence="6">
    <location>
        <begin position="10"/>
        <end position="102"/>
    </location>
</feature>
<evidence type="ECO:0000256" key="2">
    <source>
        <dbReference type="ARBA" id="ARBA00022741"/>
    </source>
</evidence>